<dbReference type="PROSITE" id="PS50208">
    <property type="entry name" value="CASPASE_P20"/>
    <property type="match status" value="1"/>
</dbReference>
<organism evidence="9 10">
    <name type="scientific">Batillaria attramentaria</name>
    <dbReference type="NCBI Taxonomy" id="370345"/>
    <lineage>
        <taxon>Eukaryota</taxon>
        <taxon>Metazoa</taxon>
        <taxon>Spiralia</taxon>
        <taxon>Lophotrochozoa</taxon>
        <taxon>Mollusca</taxon>
        <taxon>Gastropoda</taxon>
        <taxon>Caenogastropoda</taxon>
        <taxon>Sorbeoconcha</taxon>
        <taxon>Cerithioidea</taxon>
        <taxon>Batillariidae</taxon>
        <taxon>Batillaria</taxon>
    </lineage>
</organism>
<dbReference type="InterPro" id="IPR045058">
    <property type="entry name" value="GIMA/IAN/Toc"/>
</dbReference>
<dbReference type="InterPro" id="IPR006703">
    <property type="entry name" value="G_AIG1"/>
</dbReference>
<dbReference type="Proteomes" id="UP001519460">
    <property type="component" value="Unassembled WGS sequence"/>
</dbReference>
<evidence type="ECO:0000256" key="3">
    <source>
        <dbReference type="ARBA" id="ARBA00022741"/>
    </source>
</evidence>
<evidence type="ECO:0000313" key="10">
    <source>
        <dbReference type="Proteomes" id="UP001519460"/>
    </source>
</evidence>
<dbReference type="SUPFAM" id="SSF101898">
    <property type="entry name" value="NHL repeat"/>
    <property type="match status" value="1"/>
</dbReference>
<comment type="caution">
    <text evidence="9">The sequence shown here is derived from an EMBL/GenBank/DDBJ whole genome shotgun (WGS) entry which is preliminary data.</text>
</comment>
<dbReference type="PANTHER" id="PTHR10903">
    <property type="entry name" value="GTPASE, IMAP FAMILY MEMBER-RELATED"/>
    <property type="match status" value="1"/>
</dbReference>
<dbReference type="InterPro" id="IPR015917">
    <property type="entry name" value="Pept_C14A"/>
</dbReference>
<evidence type="ECO:0000259" key="8">
    <source>
        <dbReference type="PROSITE" id="PS50208"/>
    </source>
</evidence>
<evidence type="ECO:0000256" key="4">
    <source>
        <dbReference type="ARBA" id="ARBA00023134"/>
    </source>
</evidence>
<reference evidence="9 10" key="1">
    <citation type="journal article" date="2023" name="Sci. Data">
        <title>Genome assembly of the Korean intertidal mud-creeper Batillaria attramentaria.</title>
        <authorList>
            <person name="Patra A.K."/>
            <person name="Ho P.T."/>
            <person name="Jun S."/>
            <person name="Lee S.J."/>
            <person name="Kim Y."/>
            <person name="Won Y.J."/>
        </authorList>
    </citation>
    <scope>NUCLEOTIDE SEQUENCE [LARGE SCALE GENOMIC DNA]</scope>
    <source>
        <strain evidence="9">Wonlab-2016</strain>
    </source>
</reference>
<evidence type="ECO:0000256" key="1">
    <source>
        <dbReference type="ARBA" id="ARBA00008535"/>
    </source>
</evidence>
<keyword evidence="3" id="KW-0547">Nucleotide-binding</keyword>
<feature type="region of interest" description="Disordered" evidence="6">
    <location>
        <begin position="178"/>
        <end position="207"/>
    </location>
</feature>
<evidence type="ECO:0008006" key="11">
    <source>
        <dbReference type="Google" id="ProtNLM"/>
    </source>
</evidence>
<dbReference type="Gene3D" id="3.30.70.1470">
    <property type="entry name" value="Caspase-like"/>
    <property type="match status" value="1"/>
</dbReference>
<dbReference type="PROSITE" id="PS50207">
    <property type="entry name" value="CASPASE_P10"/>
    <property type="match status" value="1"/>
</dbReference>
<comment type="similarity">
    <text evidence="2 5">Belongs to the peptidase C14A family.</text>
</comment>
<evidence type="ECO:0000256" key="2">
    <source>
        <dbReference type="ARBA" id="ARBA00010134"/>
    </source>
</evidence>
<dbReference type="InterPro" id="IPR011600">
    <property type="entry name" value="Pept_C14_caspase"/>
</dbReference>
<dbReference type="InterPro" id="IPR001309">
    <property type="entry name" value="Pept_C14_p20"/>
</dbReference>
<dbReference type="SUPFAM" id="SSF52540">
    <property type="entry name" value="P-loop containing nucleoside triphosphate hydrolases"/>
    <property type="match status" value="2"/>
</dbReference>
<keyword evidence="4" id="KW-0342">GTP-binding</keyword>
<dbReference type="Pfam" id="PF04548">
    <property type="entry name" value="AIG1"/>
    <property type="match status" value="2"/>
</dbReference>
<evidence type="ECO:0000256" key="5">
    <source>
        <dbReference type="RuleBase" id="RU003971"/>
    </source>
</evidence>
<sequence length="868" mass="95568">MALSHPALPERYKMTADPHGICIIINNKNFKGGDGDLTPEQLTREGTDIDRGYPSAVSDTDPEAEKLIPGAADFLLAYSTVPGYVAFRDGKGGSYFICKLTEILDTHADRLDIIKILTMVNKELSTLDIYVDTHGHCKQCPGQLTTLTKDLYLGCTPVTAASSAGDDGLNEVRNLPMDESGNVFSDPEAEREHPDANEHEVNNEGNEDFELVERERLILIIGKTGTGKSTVGNILVGGETFRVGQEGQSSTTVPSLCTPSTECLLKVVDTIDIDNMKLKYQGRKDEVSRWKTICGGEPDIILLTARCDIPYTAEDYDFYCQMKRLWGDEKEFCSHLVVGFTFGDRLQFDIAGKTAECPELEQVLKDAGGHYVVFNSKADTGSSRSEPMDESVYFPSAHEAGLEHAGEQMQSENNDDLEDDFEHIDNERVVIIFGKTASGKSSVGNILLNEEKFRVGQPDMSPTDAHSCCSPGACSIKVVDTIDIDNMELTYEGRKDEVSRWKTICGGEPDIILLTARCDIPYTAEDYDFYCQIKRLWGDEKEFCSHLVVGFTFGDRLQFDIAGKTAECPELEQVLKDAGGHYVVFNSKADTDHKMQQKSNLMAIDRKKCEEWVVPESGSPSGLLSISMSESVLSFAFPEVSNSIIASYNKFWSLAGFSGEDACTGLFCGSKKCSVFHWTVTLATLSQFPMQSRNTPVYSFQVVDTQTDCVIVVDTQTDCVIVVDTQTDCVIVVDTQTDCVIVVDTQTDCVIVVDTQTDCVIVVDTQTDCVIVVDTQTDCVIVVDTQTDCVIVVDTQTDCVIVVDTQTDCVIVVDTQTDCVIVVDTQTDCVIIVSISFLGANNAEYNHRQSAVFTFLKQCHTYAILFSV</sequence>
<dbReference type="Gene3D" id="3.40.50.300">
    <property type="entry name" value="P-loop containing nucleotide triphosphate hydrolases"/>
    <property type="match status" value="2"/>
</dbReference>
<proteinExistence type="inferred from homology"/>
<dbReference type="AlphaFoldDB" id="A0ABD0JEV8"/>
<dbReference type="GO" id="GO:0005525">
    <property type="term" value="F:GTP binding"/>
    <property type="evidence" value="ECO:0007669"/>
    <property type="project" value="UniProtKB-KW"/>
</dbReference>
<feature type="domain" description="Caspase family p20" evidence="8">
    <location>
        <begin position="18"/>
        <end position="50"/>
    </location>
</feature>
<dbReference type="SMART" id="SM00115">
    <property type="entry name" value="CASc"/>
    <property type="match status" value="1"/>
</dbReference>
<comment type="similarity">
    <text evidence="1">Belongs to the TRAFAC class TrmE-Era-EngA-EngB-Septin-like GTPase superfamily. AIG1/Toc34/Toc159-like paraseptin GTPase family. IAN subfamily.</text>
</comment>
<accession>A0ABD0JEV8</accession>
<dbReference type="EMBL" id="JACVVK020000475">
    <property type="protein sequence ID" value="KAK7471895.1"/>
    <property type="molecule type" value="Genomic_DNA"/>
</dbReference>
<dbReference type="SUPFAM" id="SSF52129">
    <property type="entry name" value="Caspase-like"/>
    <property type="match status" value="1"/>
</dbReference>
<dbReference type="InterPro" id="IPR027417">
    <property type="entry name" value="P-loop_NTPase"/>
</dbReference>
<dbReference type="InterPro" id="IPR029030">
    <property type="entry name" value="Caspase-like_dom_sf"/>
</dbReference>
<dbReference type="Pfam" id="PF00656">
    <property type="entry name" value="Peptidase_C14"/>
    <property type="match status" value="1"/>
</dbReference>
<evidence type="ECO:0000313" key="9">
    <source>
        <dbReference type="EMBL" id="KAK7471895.1"/>
    </source>
</evidence>
<dbReference type="Gene3D" id="3.40.50.1460">
    <property type="match status" value="1"/>
</dbReference>
<dbReference type="InterPro" id="IPR002138">
    <property type="entry name" value="Pept_C14_p10"/>
</dbReference>
<feature type="domain" description="Caspase family p10" evidence="7">
    <location>
        <begin position="64"/>
        <end position="153"/>
    </location>
</feature>
<feature type="compositionally biased region" description="Basic and acidic residues" evidence="6">
    <location>
        <begin position="188"/>
        <end position="202"/>
    </location>
</feature>
<dbReference type="PANTHER" id="PTHR10903:SF184">
    <property type="entry name" value="GTP-BINDING PROTEIN A"/>
    <property type="match status" value="1"/>
</dbReference>
<evidence type="ECO:0000256" key="6">
    <source>
        <dbReference type="SAM" id="MobiDB-lite"/>
    </source>
</evidence>
<protein>
    <recommendedName>
        <fullName evidence="11">AIG1-type G domain-containing protein</fullName>
    </recommendedName>
</protein>
<gene>
    <name evidence="9" type="ORF">BaRGS_00035479</name>
</gene>
<evidence type="ECO:0000259" key="7">
    <source>
        <dbReference type="PROSITE" id="PS50207"/>
    </source>
</evidence>
<keyword evidence="10" id="KW-1185">Reference proteome</keyword>
<name>A0ABD0JEV8_9CAEN</name>